<dbReference type="EMBL" id="RCMK01000004">
    <property type="protein sequence ID" value="KAG2955545.1"/>
    <property type="molecule type" value="Genomic_DNA"/>
</dbReference>
<dbReference type="GO" id="GO:0005634">
    <property type="term" value="C:nucleus"/>
    <property type="evidence" value="ECO:0007669"/>
    <property type="project" value="TreeGrafter"/>
</dbReference>
<dbReference type="InterPro" id="IPR050863">
    <property type="entry name" value="CenT-Element_Derived"/>
</dbReference>
<comment type="caution">
    <text evidence="3">The sequence shown here is derived from an EMBL/GenBank/DDBJ whole genome shotgun (WGS) entry which is preliminary data.</text>
</comment>
<dbReference type="PANTHER" id="PTHR19303:SF74">
    <property type="entry name" value="POGO TRANSPOSABLE ELEMENT WITH KRAB DOMAIN"/>
    <property type="match status" value="1"/>
</dbReference>
<gene>
    <name evidence="3" type="ORF">PC117_g375</name>
</gene>
<organism evidence="3 4">
    <name type="scientific">Phytophthora cactorum</name>
    <dbReference type="NCBI Taxonomy" id="29920"/>
    <lineage>
        <taxon>Eukaryota</taxon>
        <taxon>Sar</taxon>
        <taxon>Stramenopiles</taxon>
        <taxon>Oomycota</taxon>
        <taxon>Peronosporomycetes</taxon>
        <taxon>Peronosporales</taxon>
        <taxon>Peronosporaceae</taxon>
        <taxon>Phytophthora</taxon>
    </lineage>
</organism>
<keyword evidence="1" id="KW-0238">DNA-binding</keyword>
<evidence type="ECO:0000259" key="2">
    <source>
        <dbReference type="SMART" id="SM00674"/>
    </source>
</evidence>
<dbReference type="Pfam" id="PF03184">
    <property type="entry name" value="DDE_1"/>
    <property type="match status" value="1"/>
</dbReference>
<dbReference type="Proteomes" id="UP000736787">
    <property type="component" value="Unassembled WGS sequence"/>
</dbReference>
<protein>
    <recommendedName>
        <fullName evidence="2">HTH CENPB-type domain-containing protein</fullName>
    </recommendedName>
</protein>
<dbReference type="InterPro" id="IPR004875">
    <property type="entry name" value="DDE_SF_endonuclease_dom"/>
</dbReference>
<dbReference type="Gene3D" id="3.30.420.10">
    <property type="entry name" value="Ribonuclease H-like superfamily/Ribonuclease H"/>
    <property type="match status" value="1"/>
</dbReference>
<evidence type="ECO:0000256" key="1">
    <source>
        <dbReference type="ARBA" id="ARBA00023125"/>
    </source>
</evidence>
<dbReference type="InterPro" id="IPR036397">
    <property type="entry name" value="RNaseH_sf"/>
</dbReference>
<dbReference type="AlphaFoldDB" id="A0A8T1EP09"/>
<sequence length="367" mass="41244">MKQTRQPVSIGRKQEVIHWIETVGEGKPTRTVAHFRAAGWSVDGGAVRRWWRLREKIKAAAPHQARVAGDGRKPLSETLEELPYEEFVTKSTKKEKVTRSWLASMALTPYASEVAELQSPPPFAASDHWVSNFICRFEISLRRRTNLTVLDDDVLVNRAVCYMSFLRKQVPTIDLEKTVLMDETAVYFEDDRASTLDFTGVRHVAVRSTGFASMRITVVLAVSATGRKLPPLLVWKGKASPTFEKRSRPLHVDNELLKKWIDLAFPFVVHGEGKCLVWDNMRAHISKAVKAKCSARNIAMCVVPGGLTPFLQAGDIGIYKSFKDLLYLEINAWKQSDKVEYITPVCQASTRFAVGSSARGATRKSPR</sequence>
<accession>A0A8T1EP09</accession>
<proteinExistence type="predicted"/>
<feature type="domain" description="HTH CENPB-type" evidence="2">
    <location>
        <begin position="73"/>
        <end position="143"/>
    </location>
</feature>
<dbReference type="VEuPathDB" id="FungiDB:PC110_g22117"/>
<evidence type="ECO:0000313" key="4">
    <source>
        <dbReference type="Proteomes" id="UP000736787"/>
    </source>
</evidence>
<name>A0A8T1EP09_9STRA</name>
<dbReference type="PANTHER" id="PTHR19303">
    <property type="entry name" value="TRANSPOSON"/>
    <property type="match status" value="1"/>
</dbReference>
<evidence type="ECO:0000313" key="3">
    <source>
        <dbReference type="EMBL" id="KAG2955545.1"/>
    </source>
</evidence>
<dbReference type="Pfam" id="PF03221">
    <property type="entry name" value="HTH_Tnp_Tc5"/>
    <property type="match status" value="1"/>
</dbReference>
<dbReference type="SMART" id="SM00674">
    <property type="entry name" value="CENPB"/>
    <property type="match status" value="1"/>
</dbReference>
<dbReference type="InterPro" id="IPR006600">
    <property type="entry name" value="HTH_CenpB_DNA-bd_dom"/>
</dbReference>
<dbReference type="GO" id="GO:0003677">
    <property type="term" value="F:DNA binding"/>
    <property type="evidence" value="ECO:0007669"/>
    <property type="project" value="UniProtKB-KW"/>
</dbReference>
<reference evidence="3" key="1">
    <citation type="submission" date="2018-10" db="EMBL/GenBank/DDBJ databases">
        <title>Effector identification in a new, highly contiguous assembly of the strawberry crown rot pathogen Phytophthora cactorum.</title>
        <authorList>
            <person name="Armitage A.D."/>
            <person name="Nellist C.F."/>
            <person name="Bates H."/>
            <person name="Vickerstaff R.J."/>
            <person name="Harrison R.J."/>
        </authorList>
    </citation>
    <scope>NUCLEOTIDE SEQUENCE</scope>
    <source>
        <strain evidence="3">4040</strain>
    </source>
</reference>